<dbReference type="PANTHER" id="PTHR10963:SF55">
    <property type="entry name" value="GLYCOSIDE HYDROLASE FAMILY 16 PROTEIN"/>
    <property type="match status" value="1"/>
</dbReference>
<feature type="domain" description="GH16" evidence="3">
    <location>
        <begin position="7"/>
        <end position="262"/>
    </location>
</feature>
<dbReference type="SUPFAM" id="SSF49899">
    <property type="entry name" value="Concanavalin A-like lectins/glucanases"/>
    <property type="match status" value="1"/>
</dbReference>
<dbReference type="PANTHER" id="PTHR10963">
    <property type="entry name" value="GLYCOSYL HYDROLASE-RELATED"/>
    <property type="match status" value="1"/>
</dbReference>
<gene>
    <name evidence="4" type="ORF">KM029_06820</name>
</gene>
<accession>A0ABX8GZ02</accession>
<dbReference type="InterPro" id="IPR026444">
    <property type="entry name" value="Secre_tail"/>
</dbReference>
<evidence type="ECO:0000313" key="5">
    <source>
        <dbReference type="Proteomes" id="UP000682802"/>
    </source>
</evidence>
<dbReference type="RefSeq" id="WP_144072558.1">
    <property type="nucleotide sequence ID" value="NZ_CP076128.1"/>
</dbReference>
<dbReference type="InterPro" id="IPR000757">
    <property type="entry name" value="Beta-glucanase-like"/>
</dbReference>
<dbReference type="Pfam" id="PF18962">
    <property type="entry name" value="Por_Secre_tail"/>
    <property type="match status" value="1"/>
</dbReference>
<evidence type="ECO:0000259" key="3">
    <source>
        <dbReference type="PROSITE" id="PS51762"/>
    </source>
</evidence>
<evidence type="ECO:0000256" key="1">
    <source>
        <dbReference type="ARBA" id="ARBA00006865"/>
    </source>
</evidence>
<evidence type="ECO:0000256" key="2">
    <source>
        <dbReference type="SAM" id="SignalP"/>
    </source>
</evidence>
<proteinExistence type="inferred from homology"/>
<name>A0ABX8GZ02_9BACT</name>
<dbReference type="Pfam" id="PF00722">
    <property type="entry name" value="Glyco_hydro_16"/>
    <property type="match status" value="1"/>
</dbReference>
<keyword evidence="5" id="KW-1185">Reference proteome</keyword>
<sequence length="607" mass="67589">MKNLLLTLLTILPLTIFAQDDCYEMVWSDEFNYSGAPDTEKWGYDTGGDGWGNNEDQYYTDRLTNAQVAGGKLKITARKEDFGGKYYTSARLVSKGKGDWLYGKIVVRAKLPKGQGTWPAIWMLPTDWEYGGWPSSGEIDIMEHVGYDPNVVHGTVHTESYHHSINTQVGKHIDISDATTNYHDYILEWDEDKIKLFVDEENYFTFTKHGTYKEWPFDKQFHLLLNIAMGGNWGSVGGPTDDTALPATMEIDYVRVYQNTTPQMSIKGASFADKSTTETYTVDGVNGVVTWEVPNGASIVNGQSTNTITVEWSDSAESGELKASVVGNCDTYTSTFNVKIIQGMPTSPQVSFAPVNENGASAWSVPEAFEGAFSLNGSDTVSCVLFDVEDPGVNPYIFYTFDEIYDLNDHVNFTIDLKFKDGLFPDQMRVDLLNESGNDISGDNFRIRSDAMQVDCNIWRYTYSFDPSTMNLNRVGGVKLYINYGFSSAMRGGIEISDFTFNTVVKNDEQISNDNSCGCIDDIPLSAGGFIETKYVIAPNPSKSNQTLTIFGSSVRDVSLFDLQGRLIIEYTEVSQNKIVLPHLSKGIYAIRVVGQQGTYTTQLLIN</sequence>
<feature type="signal peptide" evidence="2">
    <location>
        <begin position="1"/>
        <end position="18"/>
    </location>
</feature>
<dbReference type="NCBIfam" id="TIGR04183">
    <property type="entry name" value="Por_Secre_tail"/>
    <property type="match status" value="1"/>
</dbReference>
<feature type="chain" id="PRO_5046523705" evidence="2">
    <location>
        <begin position="19"/>
        <end position="607"/>
    </location>
</feature>
<dbReference type="InterPro" id="IPR050546">
    <property type="entry name" value="Glycosyl_Hydrlase_16"/>
</dbReference>
<protein>
    <submittedName>
        <fullName evidence="4">Family 16 glycosylhydrolase</fullName>
    </submittedName>
</protein>
<reference evidence="4 5" key="1">
    <citation type="submission" date="2021-05" db="EMBL/GenBank/DDBJ databases">
        <title>Comparative genomic studies on the polysaccharide-degrading batcterial strains of the Flammeovirga genus.</title>
        <authorList>
            <person name="Zewei F."/>
            <person name="Zheng Z."/>
            <person name="Yu L."/>
            <person name="Ruyue G."/>
            <person name="Yanhong M."/>
            <person name="Yuanyuan C."/>
            <person name="Jingyan G."/>
            <person name="Wenjun H."/>
        </authorList>
    </citation>
    <scope>NUCLEOTIDE SEQUENCE [LARGE SCALE GENOMIC DNA]</scope>
    <source>
        <strain evidence="4 5">YS10</strain>
    </source>
</reference>
<evidence type="ECO:0000313" key="4">
    <source>
        <dbReference type="EMBL" id="QWG08644.1"/>
    </source>
</evidence>
<dbReference type="Proteomes" id="UP000682802">
    <property type="component" value="Chromosome 1"/>
</dbReference>
<dbReference type="PROSITE" id="PS51762">
    <property type="entry name" value="GH16_2"/>
    <property type="match status" value="1"/>
</dbReference>
<dbReference type="EMBL" id="CP076128">
    <property type="protein sequence ID" value="QWG08644.1"/>
    <property type="molecule type" value="Genomic_DNA"/>
</dbReference>
<dbReference type="InterPro" id="IPR013320">
    <property type="entry name" value="ConA-like_dom_sf"/>
</dbReference>
<comment type="similarity">
    <text evidence="1">Belongs to the glycosyl hydrolase 16 family.</text>
</comment>
<keyword evidence="2" id="KW-0732">Signal</keyword>
<dbReference type="CDD" id="cd08023">
    <property type="entry name" value="GH16_laminarinase_like"/>
    <property type="match status" value="1"/>
</dbReference>
<organism evidence="4 5">
    <name type="scientific">Flammeovirga kamogawensis</name>
    <dbReference type="NCBI Taxonomy" id="373891"/>
    <lineage>
        <taxon>Bacteria</taxon>
        <taxon>Pseudomonadati</taxon>
        <taxon>Bacteroidota</taxon>
        <taxon>Cytophagia</taxon>
        <taxon>Cytophagales</taxon>
        <taxon>Flammeovirgaceae</taxon>
        <taxon>Flammeovirga</taxon>
    </lineage>
</organism>
<dbReference type="Gene3D" id="2.60.120.200">
    <property type="match status" value="1"/>
</dbReference>
<dbReference type="InterPro" id="IPR045829">
    <property type="entry name" value="PKD_6"/>
</dbReference>
<dbReference type="Pfam" id="PF19408">
    <property type="entry name" value="PKD_6"/>
    <property type="match status" value="1"/>
</dbReference>